<dbReference type="AlphaFoldDB" id="A0AAW0UP70"/>
<feature type="compositionally biased region" description="Polar residues" evidence="1">
    <location>
        <begin position="55"/>
        <end position="65"/>
    </location>
</feature>
<name>A0AAW0UP70_SCYPA</name>
<sequence length="228" mass="24588">MTESFLIHPTPPTAQPPSTASLSSILISTPTLLCPQASFSHLFPVYRLCHPPASSPTHQPTANNHATKHAPTVHDPRKNVPEWPSISRMLGKADEALLSLLPGAHRRPHQEGAACPGRGWGTSPSSSPGCGLEVLNGASNQLQLTNLTCVRLMSQASAGRVTKLYYSHHTSFVWRLRQRLSLGQLKGREVLGGACDVRYATAVAVPGWWRCSSVKRHDLSPGGTALQM</sequence>
<evidence type="ECO:0000313" key="2">
    <source>
        <dbReference type="EMBL" id="KAK8400650.1"/>
    </source>
</evidence>
<dbReference type="Proteomes" id="UP001487740">
    <property type="component" value="Unassembled WGS sequence"/>
</dbReference>
<reference evidence="2 3" key="1">
    <citation type="submission" date="2023-03" db="EMBL/GenBank/DDBJ databases">
        <title>High-quality genome of Scylla paramamosain provides insights in environmental adaptation.</title>
        <authorList>
            <person name="Zhang L."/>
        </authorList>
    </citation>
    <scope>NUCLEOTIDE SEQUENCE [LARGE SCALE GENOMIC DNA]</scope>
    <source>
        <strain evidence="2">LZ_2023a</strain>
        <tissue evidence="2">Muscle</tissue>
    </source>
</reference>
<proteinExistence type="predicted"/>
<organism evidence="2 3">
    <name type="scientific">Scylla paramamosain</name>
    <name type="common">Mud crab</name>
    <dbReference type="NCBI Taxonomy" id="85552"/>
    <lineage>
        <taxon>Eukaryota</taxon>
        <taxon>Metazoa</taxon>
        <taxon>Ecdysozoa</taxon>
        <taxon>Arthropoda</taxon>
        <taxon>Crustacea</taxon>
        <taxon>Multicrustacea</taxon>
        <taxon>Malacostraca</taxon>
        <taxon>Eumalacostraca</taxon>
        <taxon>Eucarida</taxon>
        <taxon>Decapoda</taxon>
        <taxon>Pleocyemata</taxon>
        <taxon>Brachyura</taxon>
        <taxon>Eubrachyura</taxon>
        <taxon>Portunoidea</taxon>
        <taxon>Portunidae</taxon>
        <taxon>Portuninae</taxon>
        <taxon>Scylla</taxon>
    </lineage>
</organism>
<gene>
    <name evidence="2" type="ORF">O3P69_002450</name>
</gene>
<feature type="region of interest" description="Disordered" evidence="1">
    <location>
        <begin position="1"/>
        <end position="20"/>
    </location>
</feature>
<feature type="region of interest" description="Disordered" evidence="1">
    <location>
        <begin position="53"/>
        <end position="79"/>
    </location>
</feature>
<comment type="caution">
    <text evidence="2">The sequence shown here is derived from an EMBL/GenBank/DDBJ whole genome shotgun (WGS) entry which is preliminary data.</text>
</comment>
<dbReference type="EMBL" id="JARAKH010000009">
    <property type="protein sequence ID" value="KAK8400650.1"/>
    <property type="molecule type" value="Genomic_DNA"/>
</dbReference>
<evidence type="ECO:0000256" key="1">
    <source>
        <dbReference type="SAM" id="MobiDB-lite"/>
    </source>
</evidence>
<accession>A0AAW0UP70</accession>
<keyword evidence="3" id="KW-1185">Reference proteome</keyword>
<evidence type="ECO:0000313" key="3">
    <source>
        <dbReference type="Proteomes" id="UP001487740"/>
    </source>
</evidence>
<protein>
    <submittedName>
        <fullName evidence="2">Uncharacterized protein</fullName>
    </submittedName>
</protein>